<dbReference type="GO" id="GO:0000922">
    <property type="term" value="C:spindle pole"/>
    <property type="evidence" value="ECO:0007669"/>
    <property type="project" value="InterPro"/>
</dbReference>
<dbReference type="InterPro" id="IPR041470">
    <property type="entry name" value="GCP_N"/>
</dbReference>
<dbReference type="RefSeq" id="XP_031025993.1">
    <property type="nucleotide sequence ID" value="XM_031168067.1"/>
</dbReference>
<dbReference type="STRING" id="1806994.A0A507C1W3"/>
<sequence>MQGTSFVQLAQSDSLGTLFATLFSKLSGSGQPSSASPSLTKFLDTSYRHSSSSFSQSSATTLFGWRDARQFDRANALEILLERLGGIDADLSKSVQDALVLLFALEGHQITDKQRRLIDATTQIVLHESTLNVLDSQASLLLPSKHDLRYADSKMFDAEFSVSYPFYVQYTDEVFEKKDFGSDQVDLWNDPVDLDGYSRERKDSLFYAVSHGSSVTAELDTPIELSLPDLPAFPNDILQSLTTPSYGYSSLKSSTSPSRSLADSGYGSSKEISIIWDQVGQEDDVRWLPLGGWESFETTRPEANRFMDTGASKTHRTPLMPSPFVTEADRSVFGAIYESIYFNASTGRDVQKQEVLSDERLLRDALNVVVGVTSETFTFDSSAKTLQVKPEIWVRGETFGCESTRSVLNDLALCGSRFRSLEDFVNRVQSDPPSHGLTAVALAQSLSSYLGFVRSCVVRLPEMLGPRFHLIEIYCAVEPIKKVMEMLTEFLSTRSDGHSKLPRGTALLSYLYEAAAAIDMTQNDKLLRALILSLLSSTSWPFFRWLDARLGIVREAHDADDKSQFTVDFRELDPYLEFFIVDLDPAETLETTGDSFWSGGFQLSESTTPPTFIPEVLAQGIIRAGKALRLLQSSLPSHPIFKSSTQGISYCAWTLTPSQVDGMRLVARELDEHVRSATQDLELEGALDAEKVEVEIQLWDTERRNEARSETEAMSLSKQMQAEKVQQRKRVLQQSIEAFLTQRSDEKESARSKELDEDARLIARRLQENEEWQRLKEDEQRDLVARYETAMDALNRRQEVAEWRRLRLELDDKRRALLTEDAPQSLVPGSSIKVSTTTEPINIPETGSTDADTSMADSGDDFVDAVENHDEEVPYQITLNQDVSVILSLEEQPLPSRVDEKDIDNSSSQPLESPHSSPDMPVMQSSLMESPIETIAPLNDDVDHEEIPAEVVPIEVAPAEVKVDELVIAPPSHTIPTISPSVDVTVNAVQKLFFDLKPLSPLNLNEHTVPSQLCTFTSMSLSFPNRLDELLTMAESDNQADLVINHTPLPTLVQDTLHYALQTRINSIEHCVIRFLLHGAGLQAHLEVLKSFLLLSDGMFRSSVKDAIFVGDGGSGVGINGCLAWPPAGLALLAALNDVVVFREAERCGFVSSNGHVRPKRLLNGVDKLSECLRFVLSETEQDIMDPAALEALDFLNLAYTPPPPINIIITPSIVQNHYQKCFWFLLRLARTDEALSRITNTAWWKDHRSNNIPSDIVTVVVRFRFEAAHFVRGLIRYSFDVGVETPWKTFMDEIERVKHIQTLDLESLYLLHITTMDEIVWRLLLHRRQAPIMKCLSAALQTILTFSRLITGRVTYTMTNENVVDLFKKFRMSVGLFVMGLSKLVEKDTATSKNAKKRDMRMFSELLANIDNSGYFAKSAGPYQEHL</sequence>
<dbReference type="PANTHER" id="PTHR19302:SF70">
    <property type="entry name" value="GAMMA-TUBULIN COMPLEX COMPONENT 6"/>
    <property type="match status" value="1"/>
</dbReference>
<evidence type="ECO:0000259" key="8">
    <source>
        <dbReference type="Pfam" id="PF04130"/>
    </source>
</evidence>
<keyword evidence="4" id="KW-0493">Microtubule</keyword>
<dbReference type="GO" id="GO:0000930">
    <property type="term" value="C:gamma-tubulin complex"/>
    <property type="evidence" value="ECO:0007669"/>
    <property type="project" value="TreeGrafter"/>
</dbReference>
<dbReference type="PANTHER" id="PTHR19302">
    <property type="entry name" value="GAMMA TUBULIN COMPLEX PROTEIN"/>
    <property type="match status" value="1"/>
</dbReference>
<reference evidence="10 11" key="1">
    <citation type="journal article" date="2019" name="Sci. Rep.">
        <title>Comparative genomics of chytrid fungi reveal insights into the obligate biotrophic and pathogenic lifestyle of Synchytrium endobioticum.</title>
        <authorList>
            <person name="van de Vossenberg B.T.L.H."/>
            <person name="Warris S."/>
            <person name="Nguyen H.D.T."/>
            <person name="van Gent-Pelzer M.P.E."/>
            <person name="Joly D.L."/>
            <person name="van de Geest H.C."/>
            <person name="Bonants P.J.M."/>
            <person name="Smith D.S."/>
            <person name="Levesque C.A."/>
            <person name="van der Lee T.A.J."/>
        </authorList>
    </citation>
    <scope>NUCLEOTIDE SEQUENCE [LARGE SCALE GENOMIC DNA]</scope>
    <source>
        <strain evidence="10 11">JEL517</strain>
    </source>
</reference>
<evidence type="ECO:0000256" key="1">
    <source>
        <dbReference type="ARBA" id="ARBA00004245"/>
    </source>
</evidence>
<dbReference type="Pfam" id="PF04130">
    <property type="entry name" value="GCP_C_terminal"/>
    <property type="match status" value="1"/>
</dbReference>
<dbReference type="OrthoDB" id="2121813at2759"/>
<dbReference type="GeneID" id="42003364"/>
<protein>
    <recommendedName>
        <fullName evidence="12">Gamma tubulin complex component C-terminal domain-containing protein</fullName>
    </recommendedName>
</protein>
<gene>
    <name evidence="10" type="ORF">SmJEL517_g02139</name>
</gene>
<dbReference type="GO" id="GO:0043015">
    <property type="term" value="F:gamma-tubulin binding"/>
    <property type="evidence" value="ECO:0007669"/>
    <property type="project" value="InterPro"/>
</dbReference>
<keyword evidence="3" id="KW-0963">Cytoplasm</keyword>
<evidence type="ECO:0000313" key="10">
    <source>
        <dbReference type="EMBL" id="TPX35520.1"/>
    </source>
</evidence>
<evidence type="ECO:0000256" key="6">
    <source>
        <dbReference type="SAM" id="Coils"/>
    </source>
</evidence>
<dbReference type="GO" id="GO:0051225">
    <property type="term" value="P:spindle assembly"/>
    <property type="evidence" value="ECO:0007669"/>
    <property type="project" value="TreeGrafter"/>
</dbReference>
<dbReference type="Gene3D" id="1.20.120.1900">
    <property type="entry name" value="Gamma-tubulin complex, C-terminal domain"/>
    <property type="match status" value="1"/>
</dbReference>
<dbReference type="InterPro" id="IPR042241">
    <property type="entry name" value="GCP_C_sf"/>
</dbReference>
<evidence type="ECO:0000256" key="3">
    <source>
        <dbReference type="ARBA" id="ARBA00022490"/>
    </source>
</evidence>
<evidence type="ECO:0008006" key="12">
    <source>
        <dbReference type="Google" id="ProtNLM"/>
    </source>
</evidence>
<evidence type="ECO:0000256" key="5">
    <source>
        <dbReference type="ARBA" id="ARBA00023212"/>
    </source>
</evidence>
<dbReference type="GO" id="GO:0005874">
    <property type="term" value="C:microtubule"/>
    <property type="evidence" value="ECO:0007669"/>
    <property type="project" value="UniProtKB-KW"/>
</dbReference>
<name>A0A507C1W3_9FUNG</name>
<feature type="coiled-coil region" evidence="6">
    <location>
        <begin position="762"/>
        <end position="797"/>
    </location>
</feature>
<dbReference type="GO" id="GO:0031122">
    <property type="term" value="P:cytoplasmic microtubule organization"/>
    <property type="evidence" value="ECO:0007669"/>
    <property type="project" value="TreeGrafter"/>
</dbReference>
<feature type="domain" description="Gamma tubulin complex component C-terminal" evidence="8">
    <location>
        <begin position="1082"/>
        <end position="1417"/>
    </location>
</feature>
<evidence type="ECO:0000313" key="11">
    <source>
        <dbReference type="Proteomes" id="UP000319731"/>
    </source>
</evidence>
<dbReference type="InterPro" id="IPR007259">
    <property type="entry name" value="GCP"/>
</dbReference>
<dbReference type="GO" id="GO:0051011">
    <property type="term" value="F:microtubule minus-end binding"/>
    <property type="evidence" value="ECO:0007669"/>
    <property type="project" value="TreeGrafter"/>
</dbReference>
<keyword evidence="5" id="KW-0206">Cytoskeleton</keyword>
<feature type="compositionally biased region" description="Low complexity" evidence="7">
    <location>
        <begin position="906"/>
        <end position="918"/>
    </location>
</feature>
<dbReference type="GO" id="GO:0007020">
    <property type="term" value="P:microtubule nucleation"/>
    <property type="evidence" value="ECO:0007669"/>
    <property type="project" value="InterPro"/>
</dbReference>
<dbReference type="GO" id="GO:0000278">
    <property type="term" value="P:mitotic cell cycle"/>
    <property type="evidence" value="ECO:0007669"/>
    <property type="project" value="TreeGrafter"/>
</dbReference>
<keyword evidence="6" id="KW-0175">Coiled coil</keyword>
<evidence type="ECO:0000259" key="9">
    <source>
        <dbReference type="Pfam" id="PF17681"/>
    </source>
</evidence>
<organism evidence="10 11">
    <name type="scientific">Synchytrium microbalum</name>
    <dbReference type="NCBI Taxonomy" id="1806994"/>
    <lineage>
        <taxon>Eukaryota</taxon>
        <taxon>Fungi</taxon>
        <taxon>Fungi incertae sedis</taxon>
        <taxon>Chytridiomycota</taxon>
        <taxon>Chytridiomycota incertae sedis</taxon>
        <taxon>Chytridiomycetes</taxon>
        <taxon>Synchytriales</taxon>
        <taxon>Synchytriaceae</taxon>
        <taxon>Synchytrium</taxon>
    </lineage>
</organism>
<feature type="region of interest" description="Disordered" evidence="7">
    <location>
        <begin position="893"/>
        <end position="922"/>
    </location>
</feature>
<comment type="subcellular location">
    <subcellularLocation>
        <location evidence="1">Cytoplasm</location>
        <location evidence="1">Cytoskeleton</location>
    </subcellularLocation>
</comment>
<evidence type="ECO:0000256" key="7">
    <source>
        <dbReference type="SAM" id="MobiDB-lite"/>
    </source>
</evidence>
<proteinExistence type="inferred from homology"/>
<evidence type="ECO:0000256" key="4">
    <source>
        <dbReference type="ARBA" id="ARBA00022701"/>
    </source>
</evidence>
<evidence type="ECO:0000256" key="2">
    <source>
        <dbReference type="ARBA" id="ARBA00010337"/>
    </source>
</evidence>
<comment type="caution">
    <text evidence="10">The sequence shown here is derived from an EMBL/GenBank/DDBJ whole genome shotgun (WGS) entry which is preliminary data.</text>
</comment>
<dbReference type="EMBL" id="QEAO01000008">
    <property type="protein sequence ID" value="TPX35520.1"/>
    <property type="molecule type" value="Genomic_DNA"/>
</dbReference>
<keyword evidence="11" id="KW-1185">Reference proteome</keyword>
<dbReference type="Pfam" id="PF17681">
    <property type="entry name" value="GCP_N_terminal"/>
    <property type="match status" value="1"/>
</dbReference>
<dbReference type="GO" id="GO:0005816">
    <property type="term" value="C:spindle pole body"/>
    <property type="evidence" value="ECO:0007669"/>
    <property type="project" value="UniProtKB-ARBA"/>
</dbReference>
<comment type="similarity">
    <text evidence="2">Belongs to the TUBGCP family.</text>
</comment>
<dbReference type="Proteomes" id="UP000319731">
    <property type="component" value="Unassembled WGS sequence"/>
</dbReference>
<accession>A0A507C1W3</accession>
<dbReference type="InterPro" id="IPR040457">
    <property type="entry name" value="GCP_C"/>
</dbReference>
<dbReference type="GO" id="GO:0051321">
    <property type="term" value="P:meiotic cell cycle"/>
    <property type="evidence" value="ECO:0007669"/>
    <property type="project" value="TreeGrafter"/>
</dbReference>
<feature type="domain" description="Gamma tubulin complex component protein N-terminal" evidence="9">
    <location>
        <begin position="362"/>
        <end position="646"/>
    </location>
</feature>